<dbReference type="PROSITE" id="PS00041">
    <property type="entry name" value="HTH_ARAC_FAMILY_1"/>
    <property type="match status" value="1"/>
</dbReference>
<dbReference type="InterPro" id="IPR018062">
    <property type="entry name" value="HTH_AraC-typ_CS"/>
</dbReference>
<evidence type="ECO:0000313" key="5">
    <source>
        <dbReference type="EMBL" id="ACP33894.1"/>
    </source>
</evidence>
<keyword evidence="3" id="KW-0804">Transcription</keyword>
<evidence type="ECO:0000256" key="1">
    <source>
        <dbReference type="ARBA" id="ARBA00023015"/>
    </source>
</evidence>
<dbReference type="InterPro" id="IPR011051">
    <property type="entry name" value="RmlC_Cupin_sf"/>
</dbReference>
<dbReference type="KEGG" id="car:cauri_2303"/>
<organism evidence="5 6">
    <name type="scientific">Corynebacterium aurimucosum (strain ATCC 700975 / DSM 44827 / CIP 107346 / CN-1)</name>
    <name type="common">Corynebacterium nigricans</name>
    <dbReference type="NCBI Taxonomy" id="548476"/>
    <lineage>
        <taxon>Bacteria</taxon>
        <taxon>Bacillati</taxon>
        <taxon>Actinomycetota</taxon>
        <taxon>Actinomycetes</taxon>
        <taxon>Mycobacteriales</taxon>
        <taxon>Corynebacteriaceae</taxon>
        <taxon>Corynebacterium</taxon>
    </lineage>
</organism>
<reference evidence="5 6" key="1">
    <citation type="journal article" date="2010" name="BMC Genomics">
        <title>Complete genome sequence and lifestyle of black-pigmented Corynebacterium aurimucosum ATCC 700975 (formerly C. nigricans CN-1) isolated from a vaginal swab of a woman with spontaneous abortion.</title>
        <authorList>
            <person name="Trost E."/>
            <person name="Gotker S."/>
            <person name="Schneider J."/>
            <person name="Schneiker-Bekel S."/>
            <person name="Szczepanowski R."/>
            <person name="Tilker A."/>
            <person name="Viehoever P."/>
            <person name="Arnold W."/>
            <person name="Bekel T."/>
            <person name="Blom J."/>
            <person name="Gartemann K.H."/>
            <person name="Linke B."/>
            <person name="Goesmann A."/>
            <person name="Puhler A."/>
            <person name="Shukla S.K."/>
            <person name="Tauch A."/>
        </authorList>
    </citation>
    <scope>NUCLEOTIDE SEQUENCE [LARGE SCALE GENOMIC DNA]</scope>
    <source>
        <strain evidence="6">ATCC 700975 / DSM 44827 / CIP 107346 / CN-1</strain>
    </source>
</reference>
<evidence type="ECO:0000259" key="4">
    <source>
        <dbReference type="PROSITE" id="PS01124"/>
    </source>
</evidence>
<sequence>MSPLTGPSVEKFFRLCGGVSKGQSIRNTVVAQFPTVTIKVMSEFYAEHTPPARSAAWRQYVYDIGSYHYNWHSPIELLTILGGSVEINRASGTRVLSRGDVVLFNSNEGHATMSLEPREGTASAQALLIHLDTSYVASFNRGFIPQFSCCSTDFSGTHLGISELRKLSSQMMLEAQKVDSLSKEVAQESRLAAICAVLYRDFFEGDAPAARSADAERLQEMRRVIEYVDEHYQQKITLRNLADFAGYSPAYFSDLFSSVVGIPVSEYITRVRLAEAVQLLRRTDWPITDVALAAGFPDNKALSLAFRRAFSKTASQYRKQLRSVEKTGVNVAAVDERFHEYFVSTTDSFVRDTLSEFAGESAEGRVAAEREQLQSLLAEVSQQAEKSGRHGAERDDAVDPVKAVILSERYWN</sequence>
<dbReference type="HOGENOM" id="CLU_000445_88_3_11"/>
<keyword evidence="1" id="KW-0805">Transcription regulation</keyword>
<keyword evidence="2" id="KW-0238">DNA-binding</keyword>
<dbReference type="SUPFAM" id="SSF46689">
    <property type="entry name" value="Homeodomain-like"/>
    <property type="match status" value="2"/>
</dbReference>
<dbReference type="STRING" id="548476.cauri_2303"/>
<keyword evidence="6" id="KW-1185">Reference proteome</keyword>
<dbReference type="InterPro" id="IPR050204">
    <property type="entry name" value="AraC_XylS_family_regulators"/>
</dbReference>
<gene>
    <name evidence="5" type="ordered locus">cauri_2303</name>
</gene>
<proteinExistence type="predicted"/>
<dbReference type="SUPFAM" id="SSF51182">
    <property type="entry name" value="RmlC-like cupins"/>
    <property type="match status" value="1"/>
</dbReference>
<dbReference type="GO" id="GO:0003700">
    <property type="term" value="F:DNA-binding transcription factor activity"/>
    <property type="evidence" value="ECO:0007669"/>
    <property type="project" value="InterPro"/>
</dbReference>
<feature type="domain" description="HTH araC/xylS-type" evidence="4">
    <location>
        <begin position="222"/>
        <end position="320"/>
    </location>
</feature>
<dbReference type="PROSITE" id="PS01124">
    <property type="entry name" value="HTH_ARAC_FAMILY_2"/>
    <property type="match status" value="1"/>
</dbReference>
<dbReference type="InterPro" id="IPR009057">
    <property type="entry name" value="Homeodomain-like_sf"/>
</dbReference>
<dbReference type="Gene3D" id="1.10.10.60">
    <property type="entry name" value="Homeodomain-like"/>
    <property type="match status" value="2"/>
</dbReference>
<accession>C3PJK8</accession>
<name>C3PJK8_CORA7</name>
<evidence type="ECO:0000256" key="2">
    <source>
        <dbReference type="ARBA" id="ARBA00023125"/>
    </source>
</evidence>
<evidence type="ECO:0000256" key="3">
    <source>
        <dbReference type="ARBA" id="ARBA00023163"/>
    </source>
</evidence>
<protein>
    <submittedName>
        <fullName evidence="5">HTH-type transcriptional regulator</fullName>
    </submittedName>
</protein>
<dbReference type="InterPro" id="IPR018060">
    <property type="entry name" value="HTH_AraC"/>
</dbReference>
<dbReference type="GO" id="GO:0043565">
    <property type="term" value="F:sequence-specific DNA binding"/>
    <property type="evidence" value="ECO:0007669"/>
    <property type="project" value="InterPro"/>
</dbReference>
<dbReference type="PANTHER" id="PTHR46796">
    <property type="entry name" value="HTH-TYPE TRANSCRIPTIONAL ACTIVATOR RHAS-RELATED"/>
    <property type="match status" value="1"/>
</dbReference>
<dbReference type="eggNOG" id="COG2207">
    <property type="taxonomic scope" value="Bacteria"/>
</dbReference>
<evidence type="ECO:0000313" key="6">
    <source>
        <dbReference type="Proteomes" id="UP000002077"/>
    </source>
</evidence>
<dbReference type="SMART" id="SM00342">
    <property type="entry name" value="HTH_ARAC"/>
    <property type="match status" value="1"/>
</dbReference>
<dbReference type="Proteomes" id="UP000002077">
    <property type="component" value="Chromosome"/>
</dbReference>
<dbReference type="AlphaFoldDB" id="C3PJK8"/>
<dbReference type="Pfam" id="PF12833">
    <property type="entry name" value="HTH_18"/>
    <property type="match status" value="1"/>
</dbReference>
<dbReference type="EMBL" id="CP001601">
    <property type="protein sequence ID" value="ACP33894.1"/>
    <property type="molecule type" value="Genomic_DNA"/>
</dbReference>